<keyword evidence="5" id="KW-0547">Nucleotide-binding</keyword>
<dbReference type="GO" id="GO:0005524">
    <property type="term" value="F:ATP binding"/>
    <property type="evidence" value="ECO:0007669"/>
    <property type="project" value="UniProtKB-UniRule"/>
</dbReference>
<reference evidence="9" key="1">
    <citation type="submission" date="2015-06" db="UniProtKB">
        <authorList>
            <consortium name="EnsemblPlants"/>
        </authorList>
    </citation>
    <scope>IDENTIFICATION</scope>
</reference>
<dbReference type="InterPro" id="IPR017441">
    <property type="entry name" value="Protein_kinase_ATP_BS"/>
</dbReference>
<keyword evidence="8" id="KW-0067">ATP-binding</keyword>
<dbReference type="FunFam" id="3.30.200.20:FF:000465">
    <property type="entry name" value="Cysteine-rich receptor-like protein kinase 6"/>
    <property type="match status" value="1"/>
</dbReference>
<dbReference type="SUPFAM" id="SSF56112">
    <property type="entry name" value="Protein kinase-like (PK-like)"/>
    <property type="match status" value="1"/>
</dbReference>
<dbReference type="InterPro" id="IPR000719">
    <property type="entry name" value="Prot_kinase_dom"/>
</dbReference>
<dbReference type="Pfam" id="PF00069">
    <property type="entry name" value="Pkinase"/>
    <property type="match status" value="1"/>
</dbReference>
<dbReference type="PANTHER" id="PTHR45707">
    <property type="entry name" value="C2 CALCIUM/LIPID-BINDING PLANT PHOSPHORIBOSYLTRANSFERASE FAMILY PROTEIN"/>
    <property type="match status" value="1"/>
</dbReference>
<keyword evidence="3" id="KW-0808">Transferase</keyword>
<accession>M8CKT4</accession>
<evidence type="ECO:0000313" key="9">
    <source>
        <dbReference type="EnsemblPlants" id="EMT28002"/>
    </source>
</evidence>
<dbReference type="EnsemblPlants" id="EMT28002">
    <property type="protein sequence ID" value="EMT28002"/>
    <property type="gene ID" value="F775_24610"/>
</dbReference>
<evidence type="ECO:0000256" key="6">
    <source>
        <dbReference type="ARBA" id="ARBA00022777"/>
    </source>
</evidence>
<organism evidence="9">
    <name type="scientific">Aegilops tauschii</name>
    <name type="common">Tausch's goatgrass</name>
    <name type="synonym">Aegilops squarrosa</name>
    <dbReference type="NCBI Taxonomy" id="37682"/>
    <lineage>
        <taxon>Eukaryota</taxon>
        <taxon>Viridiplantae</taxon>
        <taxon>Streptophyta</taxon>
        <taxon>Embryophyta</taxon>
        <taxon>Tracheophyta</taxon>
        <taxon>Spermatophyta</taxon>
        <taxon>Magnoliopsida</taxon>
        <taxon>Liliopsida</taxon>
        <taxon>Poales</taxon>
        <taxon>Poaceae</taxon>
        <taxon>BOP clade</taxon>
        <taxon>Pooideae</taxon>
        <taxon>Triticodae</taxon>
        <taxon>Triticeae</taxon>
        <taxon>Triticinae</taxon>
        <taxon>Aegilops</taxon>
    </lineage>
</organism>
<name>M8CKT4_AEGTA</name>
<dbReference type="GO" id="GO:0004672">
    <property type="term" value="F:protein kinase activity"/>
    <property type="evidence" value="ECO:0007669"/>
    <property type="project" value="InterPro"/>
</dbReference>
<dbReference type="PROSITE" id="PS50011">
    <property type="entry name" value="PROTEIN_KINASE_DOM"/>
    <property type="match status" value="1"/>
</dbReference>
<dbReference type="PROSITE" id="PS00107">
    <property type="entry name" value="PROTEIN_KINASE_ATP"/>
    <property type="match status" value="1"/>
</dbReference>
<protein>
    <submittedName>
        <fullName evidence="9">Cysteine-rich receptor-like protein kinase 41</fullName>
    </submittedName>
</protein>
<dbReference type="PANTHER" id="PTHR45707:SF46">
    <property type="entry name" value="PROTEIN KINASE DOMAIN-CONTAINING PROTEIN"/>
    <property type="match status" value="1"/>
</dbReference>
<dbReference type="SMART" id="SM00220">
    <property type="entry name" value="S_TKc"/>
    <property type="match status" value="1"/>
</dbReference>
<dbReference type="PROSITE" id="PS00108">
    <property type="entry name" value="PROTEIN_KINASE_ST"/>
    <property type="match status" value="1"/>
</dbReference>
<dbReference type="FunFam" id="1.10.510.10:FF:000625">
    <property type="entry name" value="Cysteine-rich receptor-like protein kinase 6"/>
    <property type="match status" value="1"/>
</dbReference>
<proteinExistence type="inferred from homology"/>
<dbReference type="AlphaFoldDB" id="M8CKT4"/>
<keyword evidence="7" id="KW-0611">Plant defense</keyword>
<evidence type="ECO:0000256" key="5">
    <source>
        <dbReference type="ARBA" id="ARBA00022741"/>
    </source>
</evidence>
<keyword evidence="4" id="KW-0677">Repeat</keyword>
<evidence type="ECO:0000256" key="1">
    <source>
        <dbReference type="ARBA" id="ARBA00008894"/>
    </source>
</evidence>
<sequence>MVNKLEHSGATTREFTLELLRQITDNFSEKHEIGRGGFGIVYKGVLDDGEEIAIKKLHYVPGHDDTQFRNEFNNLMTAQHPNITRLIGYCYYIGHQRIKYNDEYVFAHVVENFLCFEYLKSGSLDKHISDESCRLDWHTRFKIIKGVSEGLNYLHNGCKGSIYHLDLKPGNILLDKNMVPKIGDFGLSRLFQSEKTHITSKFVGTVGYMPPEYINRGAITTKFDVFSLGVIIVRIVAGHEGYSKCEQMSPQEFIEHVHENWRKRLQETMSSYTSEQVKTCIEIALRCVEFDREKRPTIADIVDELNKIEGAGSSAIGKISEETEHAPEKQLDIEEQKIKCTKEHTRYARTNRISTLVKYHAAESIGFVIGAMVSLSLTPKLVKLPSDEYNLHANCKKEVEYLYKELVSMQAGRRDLAEVPRNQLDDVVKLWAEEVKDLPYQEENTVDLDEVPRDQLNGVLKLWAEEVKDLSYQEENTVDLNEVPRDQLSGVVKLWAKEVKDLSYQEENTVDLDEVPRDQLYGVVKFWAEELYGVVKFWAEEVKDLSYQDENTVELDEVPRDQLNGVVKLWAEEVKDLSYQEENTVDLDEVPRDQLYGVVKLWVEEVKDLSH</sequence>
<dbReference type="InterPro" id="IPR011009">
    <property type="entry name" value="Kinase-like_dom_sf"/>
</dbReference>
<keyword evidence="6" id="KW-0418">Kinase</keyword>
<dbReference type="Gene3D" id="1.20.5.4130">
    <property type="match status" value="1"/>
</dbReference>
<keyword evidence="2" id="KW-0433">Leucine-rich repeat</keyword>
<dbReference type="GO" id="GO:0006952">
    <property type="term" value="P:defense response"/>
    <property type="evidence" value="ECO:0007669"/>
    <property type="project" value="UniProtKB-KW"/>
</dbReference>
<dbReference type="Pfam" id="PF18052">
    <property type="entry name" value="Rx_N"/>
    <property type="match status" value="1"/>
</dbReference>
<dbReference type="Gene3D" id="1.10.510.10">
    <property type="entry name" value="Transferase(Phosphotransferase) domain 1"/>
    <property type="match status" value="1"/>
</dbReference>
<dbReference type="Gene3D" id="3.30.200.20">
    <property type="entry name" value="Phosphorylase Kinase, domain 1"/>
    <property type="match status" value="1"/>
</dbReference>
<dbReference type="InterPro" id="IPR041118">
    <property type="entry name" value="Rx_N"/>
</dbReference>
<evidence type="ECO:0000256" key="2">
    <source>
        <dbReference type="ARBA" id="ARBA00022614"/>
    </source>
</evidence>
<evidence type="ECO:0000256" key="7">
    <source>
        <dbReference type="ARBA" id="ARBA00022821"/>
    </source>
</evidence>
<dbReference type="InterPro" id="IPR008271">
    <property type="entry name" value="Ser/Thr_kinase_AS"/>
</dbReference>
<evidence type="ECO:0000256" key="3">
    <source>
        <dbReference type="ARBA" id="ARBA00022679"/>
    </source>
</evidence>
<evidence type="ECO:0000256" key="8">
    <source>
        <dbReference type="ARBA" id="ARBA00022840"/>
    </source>
</evidence>
<evidence type="ECO:0000256" key="4">
    <source>
        <dbReference type="ARBA" id="ARBA00022737"/>
    </source>
</evidence>
<comment type="similarity">
    <text evidence="1">Belongs to the disease resistance NB-LRR family.</text>
</comment>